<dbReference type="CDD" id="cd02440">
    <property type="entry name" value="AdoMet_MTases"/>
    <property type="match status" value="1"/>
</dbReference>
<name>A0A816DSZ1_ADIRI</name>
<dbReference type="AlphaFoldDB" id="A0A816DSZ1"/>
<protein>
    <recommendedName>
        <fullName evidence="1">Methyltransferase domain-containing protein</fullName>
    </recommendedName>
</protein>
<dbReference type="InterPro" id="IPR029063">
    <property type="entry name" value="SAM-dependent_MTases_sf"/>
</dbReference>
<evidence type="ECO:0000313" key="2">
    <source>
        <dbReference type="EMBL" id="CAF1642932.1"/>
    </source>
</evidence>
<reference evidence="2" key="1">
    <citation type="submission" date="2021-02" db="EMBL/GenBank/DDBJ databases">
        <authorList>
            <person name="Nowell W R."/>
        </authorList>
    </citation>
    <scope>NUCLEOTIDE SEQUENCE</scope>
</reference>
<comment type="caution">
    <text evidence="2">The sequence shown here is derived from an EMBL/GenBank/DDBJ whole genome shotgun (WGS) entry which is preliminary data.</text>
</comment>
<keyword evidence="3" id="KW-1185">Reference proteome</keyword>
<accession>A0A816DSZ1</accession>
<dbReference type="Pfam" id="PF13649">
    <property type="entry name" value="Methyltransf_25"/>
    <property type="match status" value="1"/>
</dbReference>
<dbReference type="Proteomes" id="UP000663828">
    <property type="component" value="Unassembled WGS sequence"/>
</dbReference>
<sequence length="221" mass="25529">MWVLMTWVKFRRYYFKIGTTLNLPYYIRKLKQELGFVDVVGVDLSPAMIAIARASEEKHPLGVTYQIADVLNLTAPEKKFDFVVAAYLLNYAKTADELDRMVQIISEQLKDDDSAYFLGVNANVRCTEYIVNNDVYRSFGYWFEAQVPLENGAEIKNNVYSPDGSILSFITYYLSPSIYEQAFQKAGFKFFKWVPMDAVRNTEPRKESPKYHPIIGILAHK</sequence>
<evidence type="ECO:0000313" key="3">
    <source>
        <dbReference type="Proteomes" id="UP000663828"/>
    </source>
</evidence>
<dbReference type="InterPro" id="IPR041698">
    <property type="entry name" value="Methyltransf_25"/>
</dbReference>
<dbReference type="EMBL" id="CAJNOR010009273">
    <property type="protein sequence ID" value="CAF1642932.1"/>
    <property type="molecule type" value="Genomic_DNA"/>
</dbReference>
<gene>
    <name evidence="2" type="ORF">XAT740_LOCUS53637</name>
</gene>
<feature type="domain" description="Methyltransferase" evidence="1">
    <location>
        <begin position="27"/>
        <end position="111"/>
    </location>
</feature>
<organism evidence="2 3">
    <name type="scientific">Adineta ricciae</name>
    <name type="common">Rotifer</name>
    <dbReference type="NCBI Taxonomy" id="249248"/>
    <lineage>
        <taxon>Eukaryota</taxon>
        <taxon>Metazoa</taxon>
        <taxon>Spiralia</taxon>
        <taxon>Gnathifera</taxon>
        <taxon>Rotifera</taxon>
        <taxon>Eurotatoria</taxon>
        <taxon>Bdelloidea</taxon>
        <taxon>Adinetida</taxon>
        <taxon>Adinetidae</taxon>
        <taxon>Adineta</taxon>
    </lineage>
</organism>
<dbReference type="Gene3D" id="3.40.50.150">
    <property type="entry name" value="Vaccinia Virus protein VP39"/>
    <property type="match status" value="1"/>
</dbReference>
<evidence type="ECO:0000259" key="1">
    <source>
        <dbReference type="Pfam" id="PF13649"/>
    </source>
</evidence>
<dbReference type="SUPFAM" id="SSF53335">
    <property type="entry name" value="S-adenosyl-L-methionine-dependent methyltransferases"/>
    <property type="match status" value="1"/>
</dbReference>
<proteinExistence type="predicted"/>